<dbReference type="Pfam" id="PF03466">
    <property type="entry name" value="LysR_substrate"/>
    <property type="match status" value="1"/>
</dbReference>
<protein>
    <submittedName>
        <fullName evidence="6">LysR family transcriptional regulator</fullName>
    </submittedName>
</protein>
<dbReference type="SUPFAM" id="SSF53850">
    <property type="entry name" value="Periplasmic binding protein-like II"/>
    <property type="match status" value="1"/>
</dbReference>
<evidence type="ECO:0000256" key="4">
    <source>
        <dbReference type="ARBA" id="ARBA00023163"/>
    </source>
</evidence>
<evidence type="ECO:0000256" key="3">
    <source>
        <dbReference type="ARBA" id="ARBA00023125"/>
    </source>
</evidence>
<gene>
    <name evidence="6" type="ORF">G3T36_12825</name>
</gene>
<evidence type="ECO:0000259" key="5">
    <source>
        <dbReference type="PROSITE" id="PS50931"/>
    </source>
</evidence>
<dbReference type="PROSITE" id="PS50931">
    <property type="entry name" value="HTH_LYSR"/>
    <property type="match status" value="1"/>
</dbReference>
<dbReference type="Gene3D" id="3.40.190.10">
    <property type="entry name" value="Periplasmic binding protein-like II"/>
    <property type="match status" value="2"/>
</dbReference>
<dbReference type="RefSeq" id="WP_163290129.1">
    <property type="nucleotide sequence ID" value="NZ_JAAGWY010000002.1"/>
</dbReference>
<proteinExistence type="inferred from homology"/>
<dbReference type="AlphaFoldDB" id="A0A6L9XZ81"/>
<dbReference type="GO" id="GO:0003700">
    <property type="term" value="F:DNA-binding transcription factor activity"/>
    <property type="evidence" value="ECO:0007669"/>
    <property type="project" value="InterPro"/>
</dbReference>
<evidence type="ECO:0000256" key="2">
    <source>
        <dbReference type="ARBA" id="ARBA00023015"/>
    </source>
</evidence>
<comment type="similarity">
    <text evidence="1">Belongs to the LysR transcriptional regulatory family.</text>
</comment>
<dbReference type="GO" id="GO:0003677">
    <property type="term" value="F:DNA binding"/>
    <property type="evidence" value="ECO:0007669"/>
    <property type="project" value="UniProtKB-KW"/>
</dbReference>
<evidence type="ECO:0000313" key="7">
    <source>
        <dbReference type="Proteomes" id="UP000474967"/>
    </source>
</evidence>
<keyword evidence="3" id="KW-0238">DNA-binding</keyword>
<feature type="domain" description="HTH lysR-type" evidence="5">
    <location>
        <begin position="12"/>
        <end position="69"/>
    </location>
</feature>
<sequence length="321" mass="33895">MTRTPDAIHLDLDSHALRVVRAVADHGTITGAASALGYSQPAISQHLKRLEARIGMPVVSRVGRGVALTEAGRVLARHASTVTTALDAAAGELADLSGLRSGRVRLAAFPSASSTIVPRLLRTMAGTHPGVRITYTEAEPPEAVQSVRSQSADLAITFSYPGDRVDPHKESARGLAVVPVWFDEMVIALPAGHPLASEPTVDLASLADEPWIAGCPRCRGHLLELTDQRDFSPRIAYETDNFIAVLSMVAERVGVALLPSLAVASAGLHPGVVIRPTSNRDHRTVNLVGSVGADQVPAIAAVAEVLLNLDASEWMLNPADR</sequence>
<evidence type="ECO:0000256" key="1">
    <source>
        <dbReference type="ARBA" id="ARBA00009437"/>
    </source>
</evidence>
<dbReference type="InterPro" id="IPR036388">
    <property type="entry name" value="WH-like_DNA-bd_sf"/>
</dbReference>
<evidence type="ECO:0000313" key="6">
    <source>
        <dbReference type="EMBL" id="NEN06749.1"/>
    </source>
</evidence>
<dbReference type="PRINTS" id="PR00039">
    <property type="entry name" value="HTHLYSR"/>
</dbReference>
<comment type="caution">
    <text evidence="6">The sequence shown here is derived from an EMBL/GenBank/DDBJ whole genome shotgun (WGS) entry which is preliminary data.</text>
</comment>
<dbReference type="SUPFAM" id="SSF46785">
    <property type="entry name" value="Winged helix' DNA-binding domain"/>
    <property type="match status" value="1"/>
</dbReference>
<dbReference type="GO" id="GO:0032993">
    <property type="term" value="C:protein-DNA complex"/>
    <property type="evidence" value="ECO:0007669"/>
    <property type="project" value="TreeGrafter"/>
</dbReference>
<dbReference type="InterPro" id="IPR005119">
    <property type="entry name" value="LysR_subst-bd"/>
</dbReference>
<keyword evidence="2" id="KW-0805">Transcription regulation</keyword>
<dbReference type="PANTHER" id="PTHR30346:SF29">
    <property type="entry name" value="LYSR SUBSTRATE-BINDING"/>
    <property type="match status" value="1"/>
</dbReference>
<keyword evidence="4" id="KW-0804">Transcription</keyword>
<name>A0A6L9XZ81_9MICO</name>
<dbReference type="InterPro" id="IPR000847">
    <property type="entry name" value="LysR_HTH_N"/>
</dbReference>
<dbReference type="CDD" id="cd08423">
    <property type="entry name" value="PBP2_LTTR_like_6"/>
    <property type="match status" value="1"/>
</dbReference>
<dbReference type="Proteomes" id="UP000474967">
    <property type="component" value="Unassembled WGS sequence"/>
</dbReference>
<keyword evidence="7" id="KW-1185">Reference proteome</keyword>
<dbReference type="EMBL" id="JAAGWY010000002">
    <property type="protein sequence ID" value="NEN06749.1"/>
    <property type="molecule type" value="Genomic_DNA"/>
</dbReference>
<dbReference type="InterPro" id="IPR036390">
    <property type="entry name" value="WH_DNA-bd_sf"/>
</dbReference>
<dbReference type="PANTHER" id="PTHR30346">
    <property type="entry name" value="TRANSCRIPTIONAL DUAL REGULATOR HCAR-RELATED"/>
    <property type="match status" value="1"/>
</dbReference>
<dbReference type="Pfam" id="PF00126">
    <property type="entry name" value="HTH_1"/>
    <property type="match status" value="1"/>
</dbReference>
<dbReference type="Gene3D" id="1.10.10.10">
    <property type="entry name" value="Winged helix-like DNA-binding domain superfamily/Winged helix DNA-binding domain"/>
    <property type="match status" value="1"/>
</dbReference>
<organism evidence="6 7">
    <name type="scientific">Leifsonia tongyongensis</name>
    <dbReference type="NCBI Taxonomy" id="1268043"/>
    <lineage>
        <taxon>Bacteria</taxon>
        <taxon>Bacillati</taxon>
        <taxon>Actinomycetota</taxon>
        <taxon>Actinomycetes</taxon>
        <taxon>Micrococcales</taxon>
        <taxon>Microbacteriaceae</taxon>
        <taxon>Leifsonia</taxon>
    </lineage>
</organism>
<accession>A0A6L9XZ81</accession>
<reference evidence="6 7" key="1">
    <citation type="journal article" date="2014" name="J. Microbiol.">
        <title>Diaminobutyricibacter tongyongensis gen. nov., sp. nov. and Homoserinibacter gongjuensis gen. nov., sp. nov. belong to the family Microbacteriaceae.</title>
        <authorList>
            <person name="Kim S.J."/>
            <person name="Ahn J.H."/>
            <person name="Weon H.Y."/>
            <person name="Hamada M."/>
            <person name="Suzuki K."/>
            <person name="Kwon S.W."/>
        </authorList>
    </citation>
    <scope>NUCLEOTIDE SEQUENCE [LARGE SCALE GENOMIC DNA]</scope>
    <source>
        <strain evidence="6 7">NBRC 108724</strain>
    </source>
</reference>